<dbReference type="SUPFAM" id="SSF50939">
    <property type="entry name" value="Sialidases"/>
    <property type="match status" value="2"/>
</dbReference>
<comment type="similarity">
    <text evidence="12">Belongs to the reelin family.</text>
</comment>
<sequence length="1364" mass="152693">MIKKFESPEELIKENFDISGGTVMPADEGCGPIGSGSAVYFYQDGIRQLVTSDMDTENTDFMQFFIRIGGGDPATCNNASKKDEGVLVQFSNDAGISWNLLKELDPQNYRRPRLEHVTLPFTARTESTRVRWWQPQHSGEGKDQWALDDVYLNADSKPDNLETMQQINVGCSDKFDWDSAVHLEYSHDSGVTWSLVENQCYSGSHCYETAHESSVYYSGLYGTWRRVLISVSHHLAQKQTLLRWKQEAKYTGKFAQLPPFAIDEFYVGYPCPLYCSGHGTCEKQICVCDPGFQGPTCNSIQQNPSGMIDRFDDANDLLQKWEVFGGQLELGCGNLSLGNSLYFGKPGYRLAQTMDLDTTNLKTLQFIVQELDYEIFSLKPTSIELLLPKEAKSSATSFRWWQPLHIKGKETSQWAIDNVQVLGNHKNAKGFQDNFNPIVVENWFLTQHGTPRAGCAAAGRALTFAADHTEEHYAETWDFEIHPATFLQYDINLGCGYHINPFSVQLEFSLDKGRSWSLVASPCMPPDVGCTSYSTGTVHSSDQYRNWTRVTVYLPQKEHCKIQILISPSTRFRWIEVMKHSGHAWALDNVYLGDGCPWMCSGHGYCVGTKCVCDPGFKLPFCVPEDPLPCELRDTFDVISSNKTAWPEIYGGEISSRCGVLVSGSSLVFYKEGMRMAVTQDLDLTAAQYIQFILKYGCQGSVPPTVTRGNGILIQYSNNGGITWHLLKELHFSAETSPQYYMIPLKDPTALTNATRFRFWQPINAGTDLMQWAIDDFYVGGMIVKPNVLYDPLVHIPQPDAWLFWPGGAIGNFCTSAPRSAMVFSSSEGERSLYTRDMTVMDDYVIQFEIKVGCGITISPEDPVYLEYSSDQGRSWELVKSSWLRYGSGPDTVLQAETPSVYYSNNHHEWQRIIVPLTGLKICGNVRFRWSQGYHSLRDSPSSWAIDNIYIGPSCALHCMGHGFCINGVMCQCDASFGGDFCHSLLPNPSLLKDENKIDPKNWELWSGTEISLSCGILISSTSLVFTFQGERVLMSRDLDLSYVGSIQFYIRLGCKSEAPSPEEQPVLLQYSVDGGSTWNMLEQFGFGESSKIFIGGDANGVATLNDDFSSSKEANWVLNPGADDRRYAVTTDVVVGENTYIQFELVMGCKSNTAACYEILLEYSIDMGKTWDLVKHDCLLTDVDCNDFFEGTIFRSDIYEDITRISVPLPYYTRTQTTRFRWIQPPGFKSSQTWAIGHLYVGEECVNMCSGHGKCSSGICKCDDGWTGDGCGESKSSLPTELRDTFSSEPSFTKYSLIAGGILSDLCGPLASGSSLHFYGSCSRQLVTKDLNLKSATVIHFYFRYGCISAPTSSNQTVFLQYF</sequence>
<dbReference type="GO" id="GO:0046872">
    <property type="term" value="F:metal ion binding"/>
    <property type="evidence" value="ECO:0007669"/>
    <property type="project" value="UniProtKB-KW"/>
</dbReference>
<evidence type="ECO:0000256" key="12">
    <source>
        <dbReference type="ARBA" id="ARBA00023773"/>
    </source>
</evidence>
<evidence type="ECO:0000256" key="11">
    <source>
        <dbReference type="ARBA" id="ARBA00022889"/>
    </source>
</evidence>
<reference evidence="18 19" key="1">
    <citation type="submission" date="2021-06" db="EMBL/GenBank/DDBJ databases">
        <title>Caerostris extrusa draft genome.</title>
        <authorList>
            <person name="Kono N."/>
            <person name="Arakawa K."/>
        </authorList>
    </citation>
    <scope>NUCLEOTIDE SEQUENCE [LARGE SCALE GENOMIC DNA]</scope>
</reference>
<comment type="function">
    <text evidence="15">Extracellular matrix serine protease secreted by pioneer neurons that plays a role in layering of neurons in the cerebral cortex and cerebellum by coordinating cell positioning during neurodevelopment. Regulates microtubule function in neurons and neuronal migration. Binding to the extracellular domains of lipoprotein receptors VLDLR and LRP8/APOER2 induces tyrosine phosphorylation of DAB1 and modulation of TAU phosphorylation. Affects migration of sympathetic preganglionic neurons in the spinal cord, where it seems to act as a barrier to neuronal migration. Enzymatic activity is important for the modulation of cell adhesion.</text>
</comment>
<evidence type="ECO:0000256" key="3">
    <source>
        <dbReference type="ARBA" id="ARBA00022525"/>
    </source>
</evidence>
<dbReference type="PANTHER" id="PTHR11841:SF1">
    <property type="entry name" value="REELIN"/>
    <property type="match status" value="1"/>
</dbReference>
<evidence type="ECO:0000313" key="18">
    <source>
        <dbReference type="EMBL" id="GIY14304.1"/>
    </source>
</evidence>
<evidence type="ECO:0000256" key="9">
    <source>
        <dbReference type="ARBA" id="ARBA00022833"/>
    </source>
</evidence>
<keyword evidence="9" id="KW-0862">Zinc</keyword>
<evidence type="ECO:0000256" key="15">
    <source>
        <dbReference type="ARBA" id="ARBA00046064"/>
    </source>
</evidence>
<feature type="disulfide bond" evidence="16">
    <location>
        <begin position="973"/>
        <end position="982"/>
    </location>
</feature>
<evidence type="ECO:0000256" key="10">
    <source>
        <dbReference type="ARBA" id="ARBA00022837"/>
    </source>
</evidence>
<dbReference type="SMART" id="SM00181">
    <property type="entry name" value="EGF"/>
    <property type="match status" value="4"/>
</dbReference>
<protein>
    <recommendedName>
        <fullName evidence="13">Reelin</fullName>
    </recommendedName>
</protein>
<dbReference type="InterPro" id="IPR036278">
    <property type="entry name" value="Sialidase_sf"/>
</dbReference>
<keyword evidence="3" id="KW-0964">Secreted</keyword>
<dbReference type="FunFam" id="2.60.120.260:FF:000003">
    <property type="entry name" value="Reelin"/>
    <property type="match status" value="3"/>
</dbReference>
<evidence type="ECO:0000256" key="16">
    <source>
        <dbReference type="PROSITE-ProRule" id="PRU00076"/>
    </source>
</evidence>
<dbReference type="Proteomes" id="UP001054945">
    <property type="component" value="Unassembled WGS sequence"/>
</dbReference>
<keyword evidence="19" id="KW-1185">Reference proteome</keyword>
<keyword evidence="6" id="KW-0479">Metal-binding</keyword>
<dbReference type="InterPro" id="IPR034968">
    <property type="entry name" value="Reelin"/>
</dbReference>
<comment type="subcellular location">
    <subcellularLocation>
        <location evidence="1">Secreted</location>
        <location evidence="1">Extracellular space</location>
        <location evidence="1">Extracellular matrix</location>
    </subcellularLocation>
</comment>
<dbReference type="PROSITE" id="PS50026">
    <property type="entry name" value="EGF_3"/>
    <property type="match status" value="1"/>
</dbReference>
<dbReference type="Pfam" id="PF23106">
    <property type="entry name" value="EGF_Teneurin"/>
    <property type="match status" value="1"/>
</dbReference>
<evidence type="ECO:0000256" key="6">
    <source>
        <dbReference type="ARBA" id="ARBA00022723"/>
    </source>
</evidence>
<dbReference type="SUPFAM" id="SSF110296">
    <property type="entry name" value="Oligoxyloglucan reducing end-specific cellobiohydrolase"/>
    <property type="match status" value="1"/>
</dbReference>
<evidence type="ECO:0000256" key="7">
    <source>
        <dbReference type="ARBA" id="ARBA00022801"/>
    </source>
</evidence>
<evidence type="ECO:0000256" key="13">
    <source>
        <dbReference type="ARBA" id="ARBA00023900"/>
    </source>
</evidence>
<comment type="caution">
    <text evidence="16">Lacks conserved residue(s) required for the propagation of feature annotation.</text>
</comment>
<accession>A0AAV4R124</accession>
<evidence type="ECO:0000256" key="2">
    <source>
        <dbReference type="ARBA" id="ARBA00022473"/>
    </source>
</evidence>
<keyword evidence="2" id="KW-0217">Developmental protein</keyword>
<keyword evidence="10" id="KW-0106">Calcium</keyword>
<gene>
    <name evidence="18" type="primary">RELN</name>
    <name evidence="18" type="ORF">CEXT_581131</name>
</gene>
<organism evidence="18 19">
    <name type="scientific">Caerostris extrusa</name>
    <name type="common">Bark spider</name>
    <name type="synonym">Caerostris bankana</name>
    <dbReference type="NCBI Taxonomy" id="172846"/>
    <lineage>
        <taxon>Eukaryota</taxon>
        <taxon>Metazoa</taxon>
        <taxon>Ecdysozoa</taxon>
        <taxon>Arthropoda</taxon>
        <taxon>Chelicerata</taxon>
        <taxon>Arachnida</taxon>
        <taxon>Araneae</taxon>
        <taxon>Araneomorphae</taxon>
        <taxon>Entelegynae</taxon>
        <taxon>Araneoidea</taxon>
        <taxon>Araneidae</taxon>
        <taxon>Caerostris</taxon>
    </lineage>
</organism>
<dbReference type="InterPro" id="IPR000742">
    <property type="entry name" value="EGF"/>
</dbReference>
<evidence type="ECO:0000259" key="17">
    <source>
        <dbReference type="PROSITE" id="PS50026"/>
    </source>
</evidence>
<dbReference type="PROSITE" id="PS01186">
    <property type="entry name" value="EGF_2"/>
    <property type="match status" value="3"/>
</dbReference>
<dbReference type="GO" id="GO:0007417">
    <property type="term" value="P:central nervous system development"/>
    <property type="evidence" value="ECO:0007669"/>
    <property type="project" value="InterPro"/>
</dbReference>
<proteinExistence type="inferred from homology"/>
<evidence type="ECO:0000256" key="1">
    <source>
        <dbReference type="ARBA" id="ARBA00004498"/>
    </source>
</evidence>
<keyword evidence="8" id="KW-0720">Serine protease</keyword>
<dbReference type="Pfam" id="PF21471">
    <property type="entry name" value="Reelin_subrepeat-B"/>
    <property type="match status" value="10"/>
</dbReference>
<dbReference type="GO" id="GO:0008236">
    <property type="term" value="F:serine-type peptidase activity"/>
    <property type="evidence" value="ECO:0007669"/>
    <property type="project" value="UniProtKB-KW"/>
</dbReference>
<keyword evidence="11" id="KW-0130">Cell adhesion</keyword>
<dbReference type="Gene3D" id="2.60.120.260">
    <property type="entry name" value="Galactose-binding domain-like"/>
    <property type="match status" value="10"/>
</dbReference>
<dbReference type="CDD" id="cd08526">
    <property type="entry name" value="Reelin_subrepeat_2"/>
    <property type="match status" value="2"/>
</dbReference>
<dbReference type="GO" id="GO:0007155">
    <property type="term" value="P:cell adhesion"/>
    <property type="evidence" value="ECO:0007669"/>
    <property type="project" value="UniProtKB-KW"/>
</dbReference>
<dbReference type="PROSITE" id="PS00022">
    <property type="entry name" value="EGF_1"/>
    <property type="match status" value="3"/>
</dbReference>
<evidence type="ECO:0000256" key="4">
    <source>
        <dbReference type="ARBA" id="ARBA00022530"/>
    </source>
</evidence>
<dbReference type="GO" id="GO:0070325">
    <property type="term" value="F:lipoprotein particle receptor binding"/>
    <property type="evidence" value="ECO:0007669"/>
    <property type="project" value="InterPro"/>
</dbReference>
<evidence type="ECO:0000256" key="14">
    <source>
        <dbReference type="ARBA" id="ARBA00044961"/>
    </source>
</evidence>
<keyword evidence="4" id="KW-0272">Extracellular matrix</keyword>
<dbReference type="GO" id="GO:0006508">
    <property type="term" value="P:proteolysis"/>
    <property type="evidence" value="ECO:0007669"/>
    <property type="project" value="UniProtKB-KW"/>
</dbReference>
<evidence type="ECO:0000313" key="19">
    <source>
        <dbReference type="Proteomes" id="UP001054945"/>
    </source>
</evidence>
<feature type="disulfide bond" evidence="16">
    <location>
        <begin position="955"/>
        <end position="965"/>
    </location>
</feature>
<keyword evidence="5" id="KW-0645">Protease</keyword>
<name>A0AAV4R124_CAEEX</name>
<dbReference type="PANTHER" id="PTHR11841">
    <property type="entry name" value="REELIN"/>
    <property type="match status" value="1"/>
</dbReference>
<evidence type="ECO:0000256" key="5">
    <source>
        <dbReference type="ARBA" id="ARBA00022670"/>
    </source>
</evidence>
<comment type="subunit">
    <text evidence="14">Oligomer of disulfide-linked homodimers.</text>
</comment>
<feature type="domain" description="EGF-like" evidence="17">
    <location>
        <begin position="951"/>
        <end position="983"/>
    </location>
</feature>
<comment type="caution">
    <text evidence="18">The sequence shown here is derived from an EMBL/GenBank/DDBJ whole genome shotgun (WGS) entry which is preliminary data.</text>
</comment>
<dbReference type="GO" id="GO:0001764">
    <property type="term" value="P:neuron migration"/>
    <property type="evidence" value="ECO:0007669"/>
    <property type="project" value="InterPro"/>
</dbReference>
<keyword evidence="16" id="KW-1015">Disulfide bond</keyword>
<dbReference type="EMBL" id="BPLR01007058">
    <property type="protein sequence ID" value="GIY14304.1"/>
    <property type="molecule type" value="Genomic_DNA"/>
</dbReference>
<keyword evidence="16" id="KW-0245">EGF-like domain</keyword>
<keyword evidence="7" id="KW-0378">Hydrolase</keyword>
<evidence type="ECO:0000256" key="8">
    <source>
        <dbReference type="ARBA" id="ARBA00022825"/>
    </source>
</evidence>
<dbReference type="InterPro" id="IPR049419">
    <property type="entry name" value="Reelin_subrepeat-B"/>
</dbReference>